<organism evidence="2 3">
    <name type="scientific">Streptomyces daghestanicus</name>
    <dbReference type="NCBI Taxonomy" id="66885"/>
    <lineage>
        <taxon>Bacteria</taxon>
        <taxon>Bacillati</taxon>
        <taxon>Actinomycetota</taxon>
        <taxon>Actinomycetes</taxon>
        <taxon>Kitasatosporales</taxon>
        <taxon>Streptomycetaceae</taxon>
        <taxon>Streptomyces</taxon>
    </lineage>
</organism>
<dbReference type="RefSeq" id="WP_226535133.1">
    <property type="nucleotide sequence ID" value="NZ_BNDX01000008.1"/>
</dbReference>
<keyword evidence="1" id="KW-0812">Transmembrane</keyword>
<reference evidence="2" key="1">
    <citation type="submission" date="2024-05" db="EMBL/GenBank/DDBJ databases">
        <title>Whole genome shotgun sequence of Streptomyces daghestanicus NBRC 12762.</title>
        <authorList>
            <person name="Komaki H."/>
            <person name="Tamura T."/>
        </authorList>
    </citation>
    <scope>NUCLEOTIDE SEQUENCE</scope>
    <source>
        <strain evidence="2">NBRC 12762</strain>
    </source>
</reference>
<proteinExistence type="predicted"/>
<gene>
    <name evidence="2" type="ORF">Sdagh_30250</name>
</gene>
<accession>A0ABQ3Q223</accession>
<dbReference type="EMBL" id="BNDX01000008">
    <property type="protein sequence ID" value="GHI31295.1"/>
    <property type="molecule type" value="Genomic_DNA"/>
</dbReference>
<feature type="transmembrane region" description="Helical" evidence="1">
    <location>
        <begin position="20"/>
        <end position="47"/>
    </location>
</feature>
<feature type="transmembrane region" description="Helical" evidence="1">
    <location>
        <begin position="59"/>
        <end position="78"/>
    </location>
</feature>
<keyword evidence="1" id="KW-1133">Transmembrane helix</keyword>
<evidence type="ECO:0008006" key="4">
    <source>
        <dbReference type="Google" id="ProtNLM"/>
    </source>
</evidence>
<sequence length="194" mass="21422">MLTGNGPAPPRWRKPSPLGFGAAVDAVSNVAAPLLAGFAVAAIGVVAADSDKFRWPGPVLLFLTLAALSFVMCVQFGFHARRHLYSYADVTAWWTEEEVRDRHELLREEQHHDFALWEGWRRRTYAAYTSGMIMLWLGVSLVLAPPAPSGALDTPFRWAAAAVAAAAAVVEAVWSAYPWAERRVRRRRLLRGGP</sequence>
<keyword evidence="3" id="KW-1185">Reference proteome</keyword>
<keyword evidence="1" id="KW-0472">Membrane</keyword>
<evidence type="ECO:0000256" key="1">
    <source>
        <dbReference type="SAM" id="Phobius"/>
    </source>
</evidence>
<protein>
    <recommendedName>
        <fullName evidence="4">Integral membrane protein</fullName>
    </recommendedName>
</protein>
<name>A0ABQ3Q223_9ACTN</name>
<dbReference type="Proteomes" id="UP001052655">
    <property type="component" value="Unassembled WGS sequence"/>
</dbReference>
<evidence type="ECO:0000313" key="3">
    <source>
        <dbReference type="Proteomes" id="UP001052655"/>
    </source>
</evidence>
<comment type="caution">
    <text evidence="2">The sequence shown here is derived from an EMBL/GenBank/DDBJ whole genome shotgun (WGS) entry which is preliminary data.</text>
</comment>
<feature type="transmembrane region" description="Helical" evidence="1">
    <location>
        <begin position="125"/>
        <end position="144"/>
    </location>
</feature>
<feature type="transmembrane region" description="Helical" evidence="1">
    <location>
        <begin position="156"/>
        <end position="180"/>
    </location>
</feature>
<evidence type="ECO:0000313" key="2">
    <source>
        <dbReference type="EMBL" id="GHI31295.1"/>
    </source>
</evidence>